<dbReference type="OrthoDB" id="292013at2"/>
<evidence type="ECO:0000313" key="2">
    <source>
        <dbReference type="EMBL" id="BAP58149.1"/>
    </source>
</evidence>
<dbReference type="Proteomes" id="UP000031623">
    <property type="component" value="Chromosome"/>
</dbReference>
<sequence>MIKTFRFATFNTSLTRPQRGALINDLSTPHHLQAKNVAEIIQRVNPDVLVLQELDYDGTRTALQLFQAHYLGRSQNGATPLYFPYRYAVPTNTGIPSRMDLDKDGRIDSPGDALGFGFHPGQYAFAVLAKYPLRWKQVRTFQKFLWKDMPQAKLPINPLTGEPWYSAEQLNILRLSSKNHVDVPIALPGGIIHVLAAHPVPPVFDGQEQRNKSRNFDEIRLWADYITPNQAHYLYDDKGQVGGLKAKYFVIMGDMNADPLDGESINQAINQLLHHPRIQTQPILSSLGGKEWAQLNPENYQNHRGDPAYHTASWGLRVDYVLPASSLKVHASGIFWPTTSDPLHYLVAKLGSVEASSDHRLVWVDLALP</sequence>
<evidence type="ECO:0000259" key="1">
    <source>
        <dbReference type="Pfam" id="PF03372"/>
    </source>
</evidence>
<gene>
    <name evidence="2" type="ORF">THII_3852</name>
</gene>
<dbReference type="Pfam" id="PF03372">
    <property type="entry name" value="Exo_endo_phos"/>
    <property type="match status" value="1"/>
</dbReference>
<dbReference type="EMBL" id="AP014633">
    <property type="protein sequence ID" value="BAP58149.1"/>
    <property type="molecule type" value="Genomic_DNA"/>
</dbReference>
<keyword evidence="2" id="KW-0269">Exonuclease</keyword>
<dbReference type="Gene3D" id="3.60.10.10">
    <property type="entry name" value="Endonuclease/exonuclease/phosphatase"/>
    <property type="match status" value="1"/>
</dbReference>
<dbReference type="InterPro" id="IPR005135">
    <property type="entry name" value="Endo/exonuclease/phosphatase"/>
</dbReference>
<dbReference type="KEGG" id="tig:THII_3852"/>
<keyword evidence="2" id="KW-0378">Hydrolase</keyword>
<name>A0A090AKN9_9GAMM</name>
<dbReference type="GO" id="GO:0004527">
    <property type="term" value="F:exonuclease activity"/>
    <property type="evidence" value="ECO:0007669"/>
    <property type="project" value="UniProtKB-KW"/>
</dbReference>
<dbReference type="SUPFAM" id="SSF56219">
    <property type="entry name" value="DNase I-like"/>
    <property type="match status" value="1"/>
</dbReference>
<protein>
    <submittedName>
        <fullName evidence="2">Endonuclease/exonuclease/phosphatase</fullName>
    </submittedName>
</protein>
<accession>A0A090AKN9</accession>
<feature type="domain" description="Endonuclease/exonuclease/phosphatase" evidence="1">
    <location>
        <begin position="32"/>
        <end position="359"/>
    </location>
</feature>
<dbReference type="STRING" id="40754.THII_3852"/>
<keyword evidence="3" id="KW-1185">Reference proteome</keyword>
<dbReference type="HOGENOM" id="CLU_042670_1_0_6"/>
<dbReference type="AlphaFoldDB" id="A0A090AKN9"/>
<keyword evidence="2" id="KW-0540">Nuclease</keyword>
<proteinExistence type="predicted"/>
<dbReference type="InterPro" id="IPR036691">
    <property type="entry name" value="Endo/exonu/phosph_ase_sf"/>
</dbReference>
<reference evidence="2 3" key="1">
    <citation type="journal article" date="2014" name="ISME J.">
        <title>Ecophysiology of Thioploca ingrica as revealed by the complete genome sequence supplemented with proteomic evidence.</title>
        <authorList>
            <person name="Kojima H."/>
            <person name="Ogura Y."/>
            <person name="Yamamoto N."/>
            <person name="Togashi T."/>
            <person name="Mori H."/>
            <person name="Watanabe T."/>
            <person name="Nemoto F."/>
            <person name="Kurokawa K."/>
            <person name="Hayashi T."/>
            <person name="Fukui M."/>
        </authorList>
    </citation>
    <scope>NUCLEOTIDE SEQUENCE [LARGE SCALE GENOMIC DNA]</scope>
</reference>
<dbReference type="GO" id="GO:0004519">
    <property type="term" value="F:endonuclease activity"/>
    <property type="evidence" value="ECO:0007669"/>
    <property type="project" value="UniProtKB-KW"/>
</dbReference>
<organism evidence="2 3">
    <name type="scientific">Thioploca ingrica</name>
    <dbReference type="NCBI Taxonomy" id="40754"/>
    <lineage>
        <taxon>Bacteria</taxon>
        <taxon>Pseudomonadati</taxon>
        <taxon>Pseudomonadota</taxon>
        <taxon>Gammaproteobacteria</taxon>
        <taxon>Thiotrichales</taxon>
        <taxon>Thiotrichaceae</taxon>
        <taxon>Thioploca</taxon>
    </lineage>
</organism>
<evidence type="ECO:0000313" key="3">
    <source>
        <dbReference type="Proteomes" id="UP000031623"/>
    </source>
</evidence>
<keyword evidence="2" id="KW-0255">Endonuclease</keyword>